<gene>
    <name evidence="1" type="ORF">AXG93_146s1320</name>
</gene>
<organism evidence="1 2">
    <name type="scientific">Marchantia polymorpha subsp. ruderalis</name>
    <dbReference type="NCBI Taxonomy" id="1480154"/>
    <lineage>
        <taxon>Eukaryota</taxon>
        <taxon>Viridiplantae</taxon>
        <taxon>Streptophyta</taxon>
        <taxon>Embryophyta</taxon>
        <taxon>Marchantiophyta</taxon>
        <taxon>Marchantiopsida</taxon>
        <taxon>Marchantiidae</taxon>
        <taxon>Marchantiales</taxon>
        <taxon>Marchantiaceae</taxon>
        <taxon>Marchantia</taxon>
    </lineage>
</organism>
<dbReference type="Proteomes" id="UP000077202">
    <property type="component" value="Unassembled WGS sequence"/>
</dbReference>
<dbReference type="AlphaFoldDB" id="A0A176W9L4"/>
<protein>
    <submittedName>
        <fullName evidence="1">Uncharacterized protein</fullName>
    </submittedName>
</protein>
<accession>A0A176W9L4</accession>
<evidence type="ECO:0000313" key="2">
    <source>
        <dbReference type="Proteomes" id="UP000077202"/>
    </source>
</evidence>
<proteinExistence type="predicted"/>
<evidence type="ECO:0000313" key="1">
    <source>
        <dbReference type="EMBL" id="OAE29055.1"/>
    </source>
</evidence>
<comment type="caution">
    <text evidence="1">The sequence shown here is derived from an EMBL/GenBank/DDBJ whole genome shotgun (WGS) entry which is preliminary data.</text>
</comment>
<sequence length="79" mass="8434">MPGGVPDLDLKAAREFCQDEDSVDKEQGRMTYSQLPPLLVFLSQSQLDMMTGWAGRSQQLLGPAPLAIGHGSSSGGKQT</sequence>
<name>A0A176W9L4_MARPO</name>
<dbReference type="EMBL" id="LVLJ01001546">
    <property type="protein sequence ID" value="OAE29055.1"/>
    <property type="molecule type" value="Genomic_DNA"/>
</dbReference>
<reference evidence="1" key="1">
    <citation type="submission" date="2016-03" db="EMBL/GenBank/DDBJ databases">
        <title>Mechanisms controlling the formation of the plant cell surface in tip-growing cells are functionally conserved among land plants.</title>
        <authorList>
            <person name="Honkanen S."/>
            <person name="Jones V.A."/>
            <person name="Morieri G."/>
            <person name="Champion C."/>
            <person name="Hetherington A.J."/>
            <person name="Kelly S."/>
            <person name="Saint-Marcoux D."/>
            <person name="Proust H."/>
            <person name="Prescott H."/>
            <person name="Dolan L."/>
        </authorList>
    </citation>
    <scope>NUCLEOTIDE SEQUENCE [LARGE SCALE GENOMIC DNA]</scope>
    <source>
        <tissue evidence="1">Whole gametophyte</tissue>
    </source>
</reference>
<keyword evidence="2" id="KW-1185">Reference proteome</keyword>